<evidence type="ECO:0000313" key="4">
    <source>
        <dbReference type="EMBL" id="AYN68431.1"/>
    </source>
</evidence>
<gene>
    <name evidence="4" type="ORF">D1013_14085</name>
</gene>
<dbReference type="InterPro" id="IPR012938">
    <property type="entry name" value="Glc/Sorbosone_DH"/>
</dbReference>
<dbReference type="CDD" id="cd04084">
    <property type="entry name" value="CBM6_xylanase-like"/>
    <property type="match status" value="1"/>
</dbReference>
<dbReference type="InterPro" id="IPR014755">
    <property type="entry name" value="Cu-Rt/internalin_Ig-like"/>
</dbReference>
<dbReference type="SMART" id="SM00089">
    <property type="entry name" value="PKD"/>
    <property type="match status" value="4"/>
</dbReference>
<keyword evidence="1" id="KW-0732">Signal</keyword>
<dbReference type="PROSITE" id="PS50093">
    <property type="entry name" value="PKD"/>
    <property type="match status" value="2"/>
</dbReference>
<dbReference type="InterPro" id="IPR022409">
    <property type="entry name" value="PKD/Chitinase_dom"/>
</dbReference>
<dbReference type="SUPFAM" id="SSF49785">
    <property type="entry name" value="Galactose-binding domain-like"/>
    <property type="match status" value="1"/>
</dbReference>
<evidence type="ECO:0000259" key="3">
    <source>
        <dbReference type="PROSITE" id="PS51175"/>
    </source>
</evidence>
<dbReference type="OrthoDB" id="9770043at2"/>
<dbReference type="SUPFAM" id="SSF69318">
    <property type="entry name" value="Integrin alpha N-terminal domain"/>
    <property type="match status" value="1"/>
</dbReference>
<dbReference type="InterPro" id="IPR011041">
    <property type="entry name" value="Quinoprot_gluc/sorb_DH_b-prop"/>
</dbReference>
<dbReference type="FunFam" id="2.60.40.10:FF:000270">
    <property type="entry name" value="Cell surface protein"/>
    <property type="match status" value="1"/>
</dbReference>
<reference evidence="4 5" key="1">
    <citation type="submission" date="2018-08" db="EMBL/GenBank/DDBJ databases">
        <title>The reduced genetic potential of extracellular carbohydrate catabolism in Euzebyella marina RN62, a Flavobacteriia bacterium isolated from the hadal water.</title>
        <authorList>
            <person name="Xue C."/>
        </authorList>
    </citation>
    <scope>NUCLEOTIDE SEQUENCE [LARGE SCALE GENOMIC DNA]</scope>
    <source>
        <strain evidence="4 5">RN62</strain>
    </source>
</reference>
<dbReference type="Gene3D" id="2.130.10.130">
    <property type="entry name" value="Integrin alpha, N-terminal"/>
    <property type="match status" value="1"/>
</dbReference>
<dbReference type="InterPro" id="IPR013783">
    <property type="entry name" value="Ig-like_fold"/>
</dbReference>
<dbReference type="Gene3D" id="2.60.40.1220">
    <property type="match status" value="1"/>
</dbReference>
<dbReference type="SUPFAM" id="SSF49299">
    <property type="entry name" value="PKD domain"/>
    <property type="match status" value="4"/>
</dbReference>
<feature type="domain" description="PKD" evidence="2">
    <location>
        <begin position="1721"/>
        <end position="1799"/>
    </location>
</feature>
<dbReference type="EMBL" id="CP032050">
    <property type="protein sequence ID" value="AYN68431.1"/>
    <property type="molecule type" value="Genomic_DNA"/>
</dbReference>
<organism evidence="4 5">
    <name type="scientific">Euzebyella marina</name>
    <dbReference type="NCBI Taxonomy" id="1761453"/>
    <lineage>
        <taxon>Bacteria</taxon>
        <taxon>Pseudomonadati</taxon>
        <taxon>Bacteroidota</taxon>
        <taxon>Flavobacteriia</taxon>
        <taxon>Flavobacteriales</taxon>
        <taxon>Flavobacteriaceae</taxon>
        <taxon>Euzebyella</taxon>
    </lineage>
</organism>
<keyword evidence="5" id="KW-1185">Reference proteome</keyword>
<dbReference type="Gene3D" id="2.120.10.30">
    <property type="entry name" value="TolB, C-terminal domain"/>
    <property type="match status" value="1"/>
</dbReference>
<dbReference type="Pfam" id="PF22352">
    <property type="entry name" value="K319L-like_PKD"/>
    <property type="match status" value="2"/>
</dbReference>
<dbReference type="Pfam" id="PF07995">
    <property type="entry name" value="GSDH"/>
    <property type="match status" value="1"/>
</dbReference>
<proteinExistence type="predicted"/>
<dbReference type="Gene3D" id="2.60.120.260">
    <property type="entry name" value="Galactose-binding domain-like"/>
    <property type="match status" value="1"/>
</dbReference>
<dbReference type="InterPro" id="IPR000601">
    <property type="entry name" value="PKD_dom"/>
</dbReference>
<dbReference type="Gene3D" id="2.60.120.430">
    <property type="entry name" value="Galactose-binding lectin"/>
    <property type="match status" value="1"/>
</dbReference>
<dbReference type="Pfam" id="PF18911">
    <property type="entry name" value="PKD_4"/>
    <property type="match status" value="2"/>
</dbReference>
<dbReference type="SMART" id="SM00606">
    <property type="entry name" value="CBD_IV"/>
    <property type="match status" value="1"/>
</dbReference>
<feature type="domain" description="PKD" evidence="2">
    <location>
        <begin position="481"/>
        <end position="563"/>
    </location>
</feature>
<evidence type="ECO:0000313" key="5">
    <source>
        <dbReference type="Proteomes" id="UP000276309"/>
    </source>
</evidence>
<dbReference type="KEGG" id="emar:D1013_14085"/>
<dbReference type="InterPro" id="IPR028994">
    <property type="entry name" value="Integrin_alpha_N"/>
</dbReference>
<dbReference type="Pfam" id="PF03422">
    <property type="entry name" value="CBM_6"/>
    <property type="match status" value="1"/>
</dbReference>
<dbReference type="PROSITE" id="PS51175">
    <property type="entry name" value="CBM6"/>
    <property type="match status" value="1"/>
</dbReference>
<name>A0A3G2L8C5_9FLAO</name>
<dbReference type="InterPro" id="IPR008979">
    <property type="entry name" value="Galactose-bd-like_sf"/>
</dbReference>
<dbReference type="GO" id="GO:0030246">
    <property type="term" value="F:carbohydrate binding"/>
    <property type="evidence" value="ECO:0007669"/>
    <property type="project" value="InterPro"/>
</dbReference>
<dbReference type="InterPro" id="IPR005084">
    <property type="entry name" value="CBM6"/>
</dbReference>
<dbReference type="PANTHER" id="PTHR19328">
    <property type="entry name" value="HEDGEHOG-INTERACTING PROTEIN"/>
    <property type="match status" value="1"/>
</dbReference>
<dbReference type="Gene3D" id="2.60.40.10">
    <property type="entry name" value="Immunoglobulins"/>
    <property type="match status" value="4"/>
</dbReference>
<dbReference type="InterPro" id="IPR011042">
    <property type="entry name" value="6-blade_b-propeller_TolB-like"/>
</dbReference>
<sequence length="1896" mass="207437">MKTTRVNLEAHLPIYGYALRPKSFLCLRKETLGQILIVFFAFLNFAKIEAQLPDEFQRVELASNLTNTTTMTFAPDGRIFLLDRYGDILIYKTETNSMLVAGTIPVYKDFEDGLLGIAFDPDFLNNNYIYVHYSPQSVSTNRVSRFQMNGDLIDISSEIVVLEWETQRLTCCHSGGDMGFDSQGNLYIATGDNSQHTDYSALYENNIYWSAEKSSSNTNDLRGKILKITPQANGSYTVPSGNLFPVGTPNTRPEIYVMGARNPYRIYVDKDDTDWLFWGEVGPDANDPGANGEGPIGMDEMNLTKTAGNYGWPYFSGDNEAYLINYASPAYYNSPNSPKNTSKWNTGITDLPPSRPSWLEFVREGTIINWSIFSGPRYFFETELADQQRMPVEFDGLLFYYDFNTSRIWTVEMDDEGDVINSEQFAPSVFPSADIGIIDMEFGPDGHMYVLEYGEGCCPDNVGTGKLVRVDYTGIVTNSSPVVSISADVISGPIPLSVSFSSDGTYDPDGDTPLTYEWDFESDNVVDSNEQDIEYTYTSEGTYQARLVVSDGNGGSGVKIVTIYAGNDPSTFSFTSPPDGGLIGWGDDIDIGLMVNDNQDGSTTDGGIDCADVNIVPSLGHLNHFHDFSGLTGCPQSTTLEYDGHDIYGGMNIYYVLGVNYKDSGNLTSYDQIRLHPKKKEAEFFDSQSGTEIISNNDVSGGTSVIRVDNNGFIVFEGRNLQNITNVRYRVSSSFEGGSIELRQNGINGNLLSSLTVPDTGGNDMWLDIEAPITDPGGKNDLYFVFKNNTINTDIFNVNYIEFIGDGVSIDNSPPVVNEVTSNTSTQIEVEFSEYLTSQSAELTSNYLIEGIDVLAAELQPDRRTVLLTVSTLSSGTLYNLTILNVENIAGIKIVESSYELGTINPIRINAGGPQITVDAMIYEEDKYFTGGNDYSRTVAIANTENDELYLTERFGNMSYEIPVQGSGNFDVRLHFAELYHGVGSTPGGSGDRVFNVDIEGSRVLTNFDIAEEAGVATALTKEINDVAVLDNNVSIVFTSVTGDAKISAIEILDSSSFDAVPTLSITSPANGSNVSPNFEVSFAVDNWKIGENQTHIHYYVDDVMVGPYYSYDPIPIEDLSLGNHTIKVELFNPDHSGTGVFDEININVVGGVVCNDYQFPDSWTVHELEQNTYVSVYTFANNDFDGDGLKDIVTGGWWYKNPGSAGGDWQKFTIGEGFGNVVHVYDFDEDGDLDLLGTALGDEPDVYESVQLVWAQNNGEGGFTVFNNIPAGDSNYWEPFVAGLAGGVFTANGNYQMAINWNGAESTGSPVQLLTPPSKTNITTETWSLVDISEDSSGEDIQAGDIDGDGDLDLFQGVNWLRNNGNGTWDTFETGITYPTTVDRSQLADFDRDGDLDAVVGQLGSGSSLEFSWFESPSDPSQPWVRHVLSNDVRGSLSVFASDIDFDGDQDIVVGEWKGEKRLLAFENDLCDSGNFIIHVIDDGELNLEHHDGARVVDIDNDGDLDVVSNGWTQDYAPRIYENTTALPHTYRPVADAGENQEFILPLDNITLYGSGFDPNGSIESYLWTKKSGPDGISLTGNDTDTLTLTNLISGTYIFRLTVVDEEGYNAYDEVTITIIESSNELNKPIAAAGQNVEITLPQNSTVLNGSGSDPDGGEVTFSWSQTSGPTATLSGENTTQLAVSEMVAGVYEFRLTVTDDEGETAFDDVTVTVIPENGLLAVVDAAPIEGEVPLEVTFTGSNSIGEITSYLWDFKDGNTSTEADPVHTFNNTGTYEVELTVTDDGGNQHLSTITVIVLEVGEGDKMGIILQRNPITNGIATFRMVNMPEDILMTGINLHDQQGRLISDYNTDDIEVIGDGSYQILVETLTDGIYFIRVSLNDGEVLTLKLLIDN</sequence>
<dbReference type="PANTHER" id="PTHR19328:SF75">
    <property type="entry name" value="ALDOSE SUGAR DEHYDROGENASE YLII"/>
    <property type="match status" value="1"/>
</dbReference>
<accession>A0A3G2L8C5</accession>
<protein>
    <submittedName>
        <fullName evidence="4">PKD domain-containing protein</fullName>
    </submittedName>
</protein>
<dbReference type="FunFam" id="2.60.40.10:FF:000257">
    <property type="entry name" value="Dyslexia-associated protein KIAA0319-like"/>
    <property type="match status" value="1"/>
</dbReference>
<dbReference type="InterPro" id="IPR006584">
    <property type="entry name" value="Cellulose-bd_IV"/>
</dbReference>
<evidence type="ECO:0000256" key="1">
    <source>
        <dbReference type="ARBA" id="ARBA00022729"/>
    </source>
</evidence>
<dbReference type="SUPFAM" id="SSF50952">
    <property type="entry name" value="Soluble quinoprotein glucose dehydrogenase"/>
    <property type="match status" value="1"/>
</dbReference>
<dbReference type="Proteomes" id="UP000276309">
    <property type="component" value="Chromosome"/>
</dbReference>
<dbReference type="InterPro" id="IPR035986">
    <property type="entry name" value="PKD_dom_sf"/>
</dbReference>
<evidence type="ECO:0000259" key="2">
    <source>
        <dbReference type="PROSITE" id="PS50093"/>
    </source>
</evidence>
<dbReference type="CDD" id="cd00146">
    <property type="entry name" value="PKD"/>
    <property type="match status" value="2"/>
</dbReference>
<feature type="domain" description="CBM6" evidence="3">
    <location>
        <begin position="678"/>
        <end position="804"/>
    </location>
</feature>
<dbReference type="Pfam" id="PF11721">
    <property type="entry name" value="Malectin"/>
    <property type="match status" value="1"/>
</dbReference>
<dbReference type="InterPro" id="IPR021720">
    <property type="entry name" value="Malectin_dom"/>
</dbReference>